<dbReference type="AlphaFoldDB" id="A0A6A5TCA9"/>
<keyword evidence="2" id="KW-0472">Membrane</keyword>
<feature type="region of interest" description="Disordered" evidence="1">
    <location>
        <begin position="189"/>
        <end position="301"/>
    </location>
</feature>
<proteinExistence type="predicted"/>
<sequence>MDSEPAKKRGRPRKVVVEETGAVEKSGSASASGGVRNASTKTGGAKTKVGNNEGGGVKKGVKSSTSTTPTAKPASGTATTMTAKATGAAKAAKTNKVTKSATASKGTIATKGKTAAAAAAAVEKTVGKAGGEGDGERQPVAAKQTYPVTAATSKILNEVAKTGTLKTMATGTTTQAAVVEKAKARAIPEDVHADTSIPKTTVRSAPATPSSSAQKPVASSSIPPTTPTPTPTPSSTPPTSVPRPTNLPPSPPPPPKTTPPPPPKPTPRATTIPLPRTPINPYTYTHTPAHTTSAPAPPRPKPLSAEAIEKQQIEQAIREGRMPQKYKPAARRVLGLMVGIPVVIVFGWELWKRYDRTIRTKFEVEMVEKTGRGEAV</sequence>
<evidence type="ECO:0000313" key="3">
    <source>
        <dbReference type="EMBL" id="KAF1949910.1"/>
    </source>
</evidence>
<protein>
    <submittedName>
        <fullName evidence="3">Uncharacterized protein</fullName>
    </submittedName>
</protein>
<feature type="compositionally biased region" description="Low complexity" evidence="1">
    <location>
        <begin position="209"/>
        <end position="223"/>
    </location>
</feature>
<reference evidence="3" key="1">
    <citation type="journal article" date="2020" name="Stud. Mycol.">
        <title>101 Dothideomycetes genomes: a test case for predicting lifestyles and emergence of pathogens.</title>
        <authorList>
            <person name="Haridas S."/>
            <person name="Albert R."/>
            <person name="Binder M."/>
            <person name="Bloem J."/>
            <person name="Labutti K."/>
            <person name="Salamov A."/>
            <person name="Andreopoulos B."/>
            <person name="Baker S."/>
            <person name="Barry K."/>
            <person name="Bills G."/>
            <person name="Bluhm B."/>
            <person name="Cannon C."/>
            <person name="Castanera R."/>
            <person name="Culley D."/>
            <person name="Daum C."/>
            <person name="Ezra D."/>
            <person name="Gonzalez J."/>
            <person name="Henrissat B."/>
            <person name="Kuo A."/>
            <person name="Liang C."/>
            <person name="Lipzen A."/>
            <person name="Lutzoni F."/>
            <person name="Magnuson J."/>
            <person name="Mondo S."/>
            <person name="Nolan M."/>
            <person name="Ohm R."/>
            <person name="Pangilinan J."/>
            <person name="Park H.-J."/>
            <person name="Ramirez L."/>
            <person name="Alfaro M."/>
            <person name="Sun H."/>
            <person name="Tritt A."/>
            <person name="Yoshinaga Y."/>
            <person name="Zwiers L.-H."/>
            <person name="Turgeon B."/>
            <person name="Goodwin S."/>
            <person name="Spatafora J."/>
            <person name="Crous P."/>
            <person name="Grigoriev I."/>
        </authorList>
    </citation>
    <scope>NUCLEOTIDE SEQUENCE</scope>
    <source>
        <strain evidence="3">CBS 675.92</strain>
    </source>
</reference>
<feature type="region of interest" description="Disordered" evidence="1">
    <location>
        <begin position="1"/>
        <end position="111"/>
    </location>
</feature>
<dbReference type="OrthoDB" id="3784821at2759"/>
<feature type="compositionally biased region" description="Low complexity" evidence="1">
    <location>
        <begin position="281"/>
        <end position="294"/>
    </location>
</feature>
<accession>A0A6A5TCA9</accession>
<keyword evidence="2" id="KW-0812">Transmembrane</keyword>
<name>A0A6A5TCA9_9PLEO</name>
<keyword evidence="4" id="KW-1185">Reference proteome</keyword>
<dbReference type="EMBL" id="ML977030">
    <property type="protein sequence ID" value="KAF1949910.1"/>
    <property type="molecule type" value="Genomic_DNA"/>
</dbReference>
<dbReference type="PRINTS" id="PR01217">
    <property type="entry name" value="PRICHEXTENSN"/>
</dbReference>
<organism evidence="3 4">
    <name type="scientific">Byssothecium circinans</name>
    <dbReference type="NCBI Taxonomy" id="147558"/>
    <lineage>
        <taxon>Eukaryota</taxon>
        <taxon>Fungi</taxon>
        <taxon>Dikarya</taxon>
        <taxon>Ascomycota</taxon>
        <taxon>Pezizomycotina</taxon>
        <taxon>Dothideomycetes</taxon>
        <taxon>Pleosporomycetidae</taxon>
        <taxon>Pleosporales</taxon>
        <taxon>Massarineae</taxon>
        <taxon>Massarinaceae</taxon>
        <taxon>Byssothecium</taxon>
    </lineage>
</organism>
<feature type="compositionally biased region" description="Pro residues" evidence="1">
    <location>
        <begin position="224"/>
        <end position="266"/>
    </location>
</feature>
<evidence type="ECO:0000313" key="4">
    <source>
        <dbReference type="Proteomes" id="UP000800035"/>
    </source>
</evidence>
<feature type="compositionally biased region" description="Low complexity" evidence="1">
    <location>
        <begin position="62"/>
        <end position="111"/>
    </location>
</feature>
<evidence type="ECO:0000256" key="1">
    <source>
        <dbReference type="SAM" id="MobiDB-lite"/>
    </source>
</evidence>
<evidence type="ECO:0000256" key="2">
    <source>
        <dbReference type="SAM" id="Phobius"/>
    </source>
</evidence>
<dbReference type="Proteomes" id="UP000800035">
    <property type="component" value="Unassembled WGS sequence"/>
</dbReference>
<feature type="compositionally biased region" description="Polar residues" evidence="1">
    <location>
        <begin position="27"/>
        <end position="42"/>
    </location>
</feature>
<gene>
    <name evidence="3" type="ORF">CC80DRAFT_497133</name>
</gene>
<keyword evidence="2" id="KW-1133">Transmembrane helix</keyword>
<feature type="transmembrane region" description="Helical" evidence="2">
    <location>
        <begin position="333"/>
        <end position="351"/>
    </location>
</feature>